<dbReference type="AlphaFoldDB" id="A0A915LL34"/>
<dbReference type="Proteomes" id="UP000887561">
    <property type="component" value="Unplaced"/>
</dbReference>
<evidence type="ECO:0000256" key="1">
    <source>
        <dbReference type="SAM" id="MobiDB-lite"/>
    </source>
</evidence>
<sequence length="132" mass="14456">MPKMHFIFNTRMAHIRHNTFLIRKVWMSNDVLLGLFFLIVFALFNNVNPGAILGKCCSASNNSNDFASNIGGSRRHGRGHRSGHEEVYGSEHGVRHEGVSQPIGGIEATSSNIAGPSSMIIAPNKYPKGTLH</sequence>
<name>A0A915LL34_MELJA</name>
<organism evidence="2 3">
    <name type="scientific">Meloidogyne javanica</name>
    <name type="common">Root-knot nematode worm</name>
    <dbReference type="NCBI Taxonomy" id="6303"/>
    <lineage>
        <taxon>Eukaryota</taxon>
        <taxon>Metazoa</taxon>
        <taxon>Ecdysozoa</taxon>
        <taxon>Nematoda</taxon>
        <taxon>Chromadorea</taxon>
        <taxon>Rhabditida</taxon>
        <taxon>Tylenchina</taxon>
        <taxon>Tylenchomorpha</taxon>
        <taxon>Tylenchoidea</taxon>
        <taxon>Meloidogynidae</taxon>
        <taxon>Meloidogyninae</taxon>
        <taxon>Meloidogyne</taxon>
        <taxon>Meloidogyne incognita group</taxon>
    </lineage>
</organism>
<proteinExistence type="predicted"/>
<accession>A0A915LL34</accession>
<reference evidence="3" key="1">
    <citation type="submission" date="2022-11" db="UniProtKB">
        <authorList>
            <consortium name="WormBaseParasite"/>
        </authorList>
    </citation>
    <scope>IDENTIFICATION</scope>
</reference>
<evidence type="ECO:0000313" key="2">
    <source>
        <dbReference type="Proteomes" id="UP000887561"/>
    </source>
</evidence>
<protein>
    <submittedName>
        <fullName evidence="3">Uncharacterized protein</fullName>
    </submittedName>
</protein>
<feature type="compositionally biased region" description="Basic and acidic residues" evidence="1">
    <location>
        <begin position="82"/>
        <end position="92"/>
    </location>
</feature>
<feature type="region of interest" description="Disordered" evidence="1">
    <location>
        <begin position="71"/>
        <end position="92"/>
    </location>
</feature>
<dbReference type="WBParaSite" id="scaffold13527_cov196.g16918">
    <property type="protein sequence ID" value="scaffold13527_cov196.g16918"/>
    <property type="gene ID" value="scaffold13527_cov196.g16918"/>
</dbReference>
<keyword evidence="2" id="KW-1185">Reference proteome</keyword>
<evidence type="ECO:0000313" key="3">
    <source>
        <dbReference type="WBParaSite" id="scaffold13527_cov196.g16918"/>
    </source>
</evidence>